<accession>A0ABV4EQ17</accession>
<comment type="caution">
    <text evidence="1">The sequence shown here is derived from an EMBL/GenBank/DDBJ whole genome shotgun (WGS) entry which is preliminary data.</text>
</comment>
<keyword evidence="2" id="KW-1185">Reference proteome</keyword>
<proteinExistence type="predicted"/>
<dbReference type="Proteomes" id="UP001565435">
    <property type="component" value="Unassembled WGS sequence"/>
</dbReference>
<sequence>MSTINVTASQWSGGWELEIDEDHATQVRILANAKQQVIDYLDTVEPDVDHSEAEIHIIPELGDLTQKIKESKEATARAIELQAEAGSKNREIVRELRAKHLSVSDVAAVLEISRGRVAQLEHAQG</sequence>
<dbReference type="RefSeq" id="WP_370037138.1">
    <property type="nucleotide sequence ID" value="NZ_JBGBYS010000027.1"/>
</dbReference>
<dbReference type="GO" id="GO:0000428">
    <property type="term" value="C:DNA-directed RNA polymerase complex"/>
    <property type="evidence" value="ECO:0007669"/>
    <property type="project" value="UniProtKB-KW"/>
</dbReference>
<evidence type="ECO:0000313" key="2">
    <source>
        <dbReference type="Proteomes" id="UP001565435"/>
    </source>
</evidence>
<organism evidence="1 2">
    <name type="scientific">Brevibacterium epidermidis</name>
    <dbReference type="NCBI Taxonomy" id="1698"/>
    <lineage>
        <taxon>Bacteria</taxon>
        <taxon>Bacillati</taxon>
        <taxon>Actinomycetota</taxon>
        <taxon>Actinomycetes</taxon>
        <taxon>Micrococcales</taxon>
        <taxon>Brevibacteriaceae</taxon>
        <taxon>Brevibacterium</taxon>
    </lineage>
</organism>
<keyword evidence="1" id="KW-0804">Transcription</keyword>
<name>A0ABV4EQ17_BREEP</name>
<keyword evidence="1" id="KW-0240">DNA-directed RNA polymerase</keyword>
<dbReference type="EMBL" id="JBGBYS010000027">
    <property type="protein sequence ID" value="MEY9260322.1"/>
    <property type="molecule type" value="Genomic_DNA"/>
</dbReference>
<reference evidence="1 2" key="1">
    <citation type="submission" date="2024-07" db="EMBL/GenBank/DDBJ databases">
        <title>Mealworm larvae gut microbial communities from Newark, Delaware, USA.</title>
        <authorList>
            <person name="Blenner M."/>
        </authorList>
    </citation>
    <scope>NUCLEOTIDE SEQUENCE [LARGE SCALE GENOMIC DNA]</scope>
    <source>
        <strain evidence="1 2">UD i117</strain>
    </source>
</reference>
<gene>
    <name evidence="1" type="ORF">ABH903_003365</name>
</gene>
<evidence type="ECO:0000313" key="1">
    <source>
        <dbReference type="EMBL" id="MEY9260322.1"/>
    </source>
</evidence>
<protein>
    <submittedName>
        <fullName evidence="1">DNA-directed RNA polymerase specialized sigma subunit</fullName>
    </submittedName>
</protein>